<feature type="compositionally biased region" description="Polar residues" evidence="1">
    <location>
        <begin position="496"/>
        <end position="513"/>
    </location>
</feature>
<evidence type="ECO:0000313" key="2">
    <source>
        <dbReference type="EnsemblMetazoa" id="Aqu2.1.26019_001"/>
    </source>
</evidence>
<dbReference type="STRING" id="400682.A0A1X7UDI9"/>
<dbReference type="GO" id="GO:0005765">
    <property type="term" value="C:lysosomal membrane"/>
    <property type="evidence" value="ECO:0007669"/>
    <property type="project" value="TreeGrafter"/>
</dbReference>
<feature type="compositionally biased region" description="Basic and acidic residues" evidence="1">
    <location>
        <begin position="623"/>
        <end position="636"/>
    </location>
</feature>
<evidence type="ECO:0000313" key="3">
    <source>
        <dbReference type="Proteomes" id="UP000007879"/>
    </source>
</evidence>
<dbReference type="InParanoid" id="A0A1X7UDI9"/>
<dbReference type="Proteomes" id="UP000007879">
    <property type="component" value="Unassembled WGS sequence"/>
</dbReference>
<organism evidence="2">
    <name type="scientific">Amphimedon queenslandica</name>
    <name type="common">Sponge</name>
    <dbReference type="NCBI Taxonomy" id="400682"/>
    <lineage>
        <taxon>Eukaryota</taxon>
        <taxon>Metazoa</taxon>
        <taxon>Porifera</taxon>
        <taxon>Demospongiae</taxon>
        <taxon>Heteroscleromorpha</taxon>
        <taxon>Haplosclerida</taxon>
        <taxon>Niphatidae</taxon>
        <taxon>Amphimedon</taxon>
    </lineage>
</organism>
<feature type="region of interest" description="Disordered" evidence="1">
    <location>
        <begin position="1"/>
        <end position="22"/>
    </location>
</feature>
<feature type="region of interest" description="Disordered" evidence="1">
    <location>
        <begin position="611"/>
        <end position="636"/>
    </location>
</feature>
<proteinExistence type="predicted"/>
<evidence type="ECO:0000256" key="1">
    <source>
        <dbReference type="SAM" id="MobiDB-lite"/>
    </source>
</evidence>
<reference evidence="3" key="1">
    <citation type="journal article" date="2010" name="Nature">
        <title>The Amphimedon queenslandica genome and the evolution of animal complexity.</title>
        <authorList>
            <person name="Srivastava M."/>
            <person name="Simakov O."/>
            <person name="Chapman J."/>
            <person name="Fahey B."/>
            <person name="Gauthier M.E."/>
            <person name="Mitros T."/>
            <person name="Richards G.S."/>
            <person name="Conaco C."/>
            <person name="Dacre M."/>
            <person name="Hellsten U."/>
            <person name="Larroux C."/>
            <person name="Putnam N.H."/>
            <person name="Stanke M."/>
            <person name="Adamska M."/>
            <person name="Darling A."/>
            <person name="Degnan S.M."/>
            <person name="Oakley T.H."/>
            <person name="Plachetzki D.C."/>
            <person name="Zhai Y."/>
            <person name="Adamski M."/>
            <person name="Calcino A."/>
            <person name="Cummins S.F."/>
            <person name="Goodstein D.M."/>
            <person name="Harris C."/>
            <person name="Jackson D.J."/>
            <person name="Leys S.P."/>
            <person name="Shu S."/>
            <person name="Woodcroft B.J."/>
            <person name="Vervoort M."/>
            <person name="Kosik K.S."/>
            <person name="Manning G."/>
            <person name="Degnan B.M."/>
            <person name="Rokhsar D.S."/>
        </authorList>
    </citation>
    <scope>NUCLEOTIDE SEQUENCE [LARGE SCALE GENOMIC DNA]</scope>
</reference>
<feature type="compositionally biased region" description="Polar residues" evidence="1">
    <location>
        <begin position="558"/>
        <end position="569"/>
    </location>
</feature>
<feature type="region of interest" description="Disordered" evidence="1">
    <location>
        <begin position="865"/>
        <end position="886"/>
    </location>
</feature>
<dbReference type="KEGG" id="aqu:109583798"/>
<dbReference type="PANTHER" id="PTHR14407">
    <property type="entry name" value="HERMANSKY-PUDLAK SYNDROME 4 PROTEIN LIGHT-EAR PROTEIN-RELATED"/>
    <property type="match status" value="1"/>
</dbReference>
<dbReference type="GO" id="GO:0031410">
    <property type="term" value="C:cytoplasmic vesicle"/>
    <property type="evidence" value="ECO:0007669"/>
    <property type="project" value="TreeGrafter"/>
</dbReference>
<dbReference type="GO" id="GO:0006605">
    <property type="term" value="P:protein targeting"/>
    <property type="evidence" value="ECO:0007669"/>
    <property type="project" value="TreeGrafter"/>
</dbReference>
<accession>A0A1X7UDI9</accession>
<gene>
    <name evidence="2" type="primary">109583798</name>
</gene>
<evidence type="ECO:0008006" key="4">
    <source>
        <dbReference type="Google" id="ProtNLM"/>
    </source>
</evidence>
<feature type="compositionally biased region" description="Basic and acidic residues" evidence="1">
    <location>
        <begin position="477"/>
        <end position="488"/>
    </location>
</feature>
<reference evidence="2" key="2">
    <citation type="submission" date="2017-05" db="UniProtKB">
        <authorList>
            <consortium name="EnsemblMetazoa"/>
        </authorList>
    </citation>
    <scope>IDENTIFICATION</scope>
</reference>
<keyword evidence="3" id="KW-1185">Reference proteome</keyword>
<sequence length="886" mass="98499">MEKQSSSGTLARTGGTTSKPSPERVFFIVDRSRLKEETDEFKDAVVVYVPDGDLKKPNLEQRCSQLIGISILILNFTNKMPKFIQLRSNGFAIRSLGDTTFIMGLQSKFDEPKSSVMNYLDRIHDFFMFSYFSANKVMEMSQGDWEIFTIQMTAIFQSVMDFTFRQSHSLPSMFSPLPYISLDTERGGTRLFLQAHRLLKKIQLKKSVIGGCIFYNRELLCSQLPPAIAEKLLFVSNGGVDLNRRSILDDGETPESVWVIEVYLSPEELADLAQIKRTHQELSSFYSSLTSDPDIAASVFRHERVTNNDQKKSEIAPLYRADSGGSADFVTISYGKDSVSFSHQIGISPLKRPKANRGLSHSQEDDYSEILPTQSLPVKMDEAPPPLPPKPGPPPVPTRNSVKLRPVPPPRTISVKRQQDATDDSDTSIVTQSVPVSTPISNGKQWLYGTLPDVLSEDTPVSPGVYGTPSSGFMTTVEDRADDSHDSDASDGFGTPPSTSPVHNDHSLSTSDTLTVSQPFLTPLVTSLVENPSTGSTEEPSDKPKVDIYATLDRSDELNVSNDSQNSHNESTDPVLEDKQGRNPKISNSSLLSNTSSLVITKAISEPSLNSELNAHTHVPDGSPDKGDHESSLDDDHHQIDETHSLQSASPNHDVNESNSEFEDQIGEMDLNFPSNKMRPRAESWVKTFTGVVEDEASMAKRASALVRKTVYIQKCVNTVLVVVTHTDLPEDHNLVRSLWKNTLTHLLCINNTVQSCVLEKDSLYVAGDSVKSDGPKTYQAMYSGLTGNCEVSSSTAPYQFRHAVRRAHQEYISDPSLRQLSLCKEYCRMFCQNTMGRESYLHTTRTVPNDSFVIHAMLERQAKSMRKHHEQHSTDFNDAPNLSFL</sequence>
<dbReference type="AlphaFoldDB" id="A0A1X7UDI9"/>
<feature type="compositionally biased region" description="Pro residues" evidence="1">
    <location>
        <begin position="383"/>
        <end position="397"/>
    </location>
</feature>
<feature type="region of interest" description="Disordered" evidence="1">
    <location>
        <begin position="350"/>
        <end position="443"/>
    </location>
</feature>
<dbReference type="OrthoDB" id="16754at2759"/>
<dbReference type="PANTHER" id="PTHR14407:SF9">
    <property type="entry name" value="BLOC-3 COMPLEX MEMBER HPS4"/>
    <property type="match status" value="1"/>
</dbReference>
<protein>
    <recommendedName>
        <fullName evidence="4">CCZ1/INTU/HSP4 first Longin domain-containing protein</fullName>
    </recommendedName>
</protein>
<feature type="region of interest" description="Disordered" evidence="1">
    <location>
        <begin position="555"/>
        <end position="590"/>
    </location>
</feature>
<dbReference type="InterPro" id="IPR026091">
    <property type="entry name" value="HPS4"/>
</dbReference>
<dbReference type="GO" id="GO:0031085">
    <property type="term" value="C:BLOC-3 complex"/>
    <property type="evidence" value="ECO:0007669"/>
    <property type="project" value="TreeGrafter"/>
</dbReference>
<dbReference type="EnsemblMetazoa" id="Aqu2.1.26019_001">
    <property type="protein sequence ID" value="Aqu2.1.26019_001"/>
    <property type="gene ID" value="Aqu2.1.26019"/>
</dbReference>
<dbReference type="GO" id="GO:0031267">
    <property type="term" value="F:small GTPase binding"/>
    <property type="evidence" value="ECO:0007669"/>
    <property type="project" value="TreeGrafter"/>
</dbReference>
<name>A0A1X7UDI9_AMPQE</name>
<feature type="compositionally biased region" description="Polar residues" evidence="1">
    <location>
        <begin position="1"/>
        <end position="20"/>
    </location>
</feature>
<feature type="region of interest" description="Disordered" evidence="1">
    <location>
        <begin position="459"/>
        <end position="513"/>
    </location>
</feature>
<dbReference type="GO" id="GO:0005085">
    <property type="term" value="F:guanyl-nucleotide exchange factor activity"/>
    <property type="evidence" value="ECO:0007669"/>
    <property type="project" value="TreeGrafter"/>
</dbReference>
<dbReference type="EnsemblMetazoa" id="XM_019999271.1">
    <property type="protein sequence ID" value="XP_019854830.1"/>
    <property type="gene ID" value="LOC109583798"/>
</dbReference>
<feature type="compositionally biased region" description="Polar residues" evidence="1">
    <location>
        <begin position="427"/>
        <end position="443"/>
    </location>
</feature>